<evidence type="ECO:0000256" key="1">
    <source>
        <dbReference type="ARBA" id="ARBA00022490"/>
    </source>
</evidence>
<dbReference type="Proteomes" id="UP001168552">
    <property type="component" value="Unassembled WGS sequence"/>
</dbReference>
<dbReference type="RefSeq" id="WP_320003038.1">
    <property type="nucleotide sequence ID" value="NZ_JAUHJS010000002.1"/>
</dbReference>
<dbReference type="PANTHER" id="PTHR33867:SF1">
    <property type="entry name" value="RIBOSOME MATURATION FACTOR RIMP"/>
    <property type="match status" value="1"/>
</dbReference>
<evidence type="ECO:0000256" key="3">
    <source>
        <dbReference type="HAMAP-Rule" id="MF_01077"/>
    </source>
</evidence>
<organism evidence="5 6">
    <name type="scientific">Shiella aurantiaca</name>
    <dbReference type="NCBI Taxonomy" id="3058365"/>
    <lineage>
        <taxon>Bacteria</taxon>
        <taxon>Pseudomonadati</taxon>
        <taxon>Bacteroidota</taxon>
        <taxon>Cytophagia</taxon>
        <taxon>Cytophagales</taxon>
        <taxon>Shiellaceae</taxon>
        <taxon>Shiella</taxon>
    </lineage>
</organism>
<comment type="subcellular location">
    <subcellularLocation>
        <location evidence="3">Cytoplasm</location>
    </subcellularLocation>
</comment>
<dbReference type="InterPro" id="IPR003728">
    <property type="entry name" value="Ribosome_maturation_RimP"/>
</dbReference>
<name>A0ABT8F2C3_9BACT</name>
<dbReference type="Gene3D" id="3.30.300.70">
    <property type="entry name" value="RimP-like superfamily, N-terminal"/>
    <property type="match status" value="1"/>
</dbReference>
<gene>
    <name evidence="3" type="primary">rimP</name>
    <name evidence="5" type="ORF">QWY31_03295</name>
</gene>
<dbReference type="EMBL" id="JAUHJS010000002">
    <property type="protein sequence ID" value="MDN4164509.1"/>
    <property type="molecule type" value="Genomic_DNA"/>
</dbReference>
<dbReference type="InterPro" id="IPR028989">
    <property type="entry name" value="RimP_N"/>
</dbReference>
<comment type="caution">
    <text evidence="5">The sequence shown here is derived from an EMBL/GenBank/DDBJ whole genome shotgun (WGS) entry which is preliminary data.</text>
</comment>
<comment type="function">
    <text evidence="3">Required for maturation of 30S ribosomal subunits.</text>
</comment>
<accession>A0ABT8F2C3</accession>
<reference evidence="5" key="1">
    <citation type="submission" date="2023-06" db="EMBL/GenBank/DDBJ databases">
        <title>Cytophagales bacterium Strain LB-30, isolated from soil.</title>
        <authorList>
            <person name="Liu B."/>
        </authorList>
    </citation>
    <scope>NUCLEOTIDE SEQUENCE</scope>
    <source>
        <strain evidence="5">LB-30</strain>
    </source>
</reference>
<dbReference type="PANTHER" id="PTHR33867">
    <property type="entry name" value="RIBOSOME MATURATION FACTOR RIMP"/>
    <property type="match status" value="1"/>
</dbReference>
<dbReference type="Pfam" id="PF02576">
    <property type="entry name" value="RimP_N"/>
    <property type="match status" value="1"/>
</dbReference>
<dbReference type="HAMAP" id="MF_01077">
    <property type="entry name" value="RimP"/>
    <property type="match status" value="1"/>
</dbReference>
<dbReference type="SUPFAM" id="SSF75420">
    <property type="entry name" value="YhbC-like, N-terminal domain"/>
    <property type="match status" value="1"/>
</dbReference>
<proteinExistence type="inferred from homology"/>
<evidence type="ECO:0000259" key="4">
    <source>
        <dbReference type="Pfam" id="PF02576"/>
    </source>
</evidence>
<dbReference type="InterPro" id="IPR035956">
    <property type="entry name" value="RimP_N_sf"/>
</dbReference>
<keyword evidence="1 3" id="KW-0963">Cytoplasm</keyword>
<comment type="similarity">
    <text evidence="3">Belongs to the RimP family.</text>
</comment>
<evidence type="ECO:0000256" key="2">
    <source>
        <dbReference type="ARBA" id="ARBA00022517"/>
    </source>
</evidence>
<protein>
    <recommendedName>
        <fullName evidence="3">Ribosome maturation factor RimP</fullName>
    </recommendedName>
</protein>
<keyword evidence="2 3" id="KW-0690">Ribosome biogenesis</keyword>
<sequence>MNTIQQQISQLAQECLHDDSLFIVEVQVSTNPKFRKVLVLVDGDNGVSIEVCSKISRELGGKIEEGEIIADSYTLEVSSPGVDFPLNSPRLYKKNVGRSLKLQLADGKESKGALLEADEQGILLNEEVKAAKGKKIELQERRLSYTDIQKAIVTVSFK</sequence>
<evidence type="ECO:0000313" key="6">
    <source>
        <dbReference type="Proteomes" id="UP001168552"/>
    </source>
</evidence>
<evidence type="ECO:0000313" key="5">
    <source>
        <dbReference type="EMBL" id="MDN4164509.1"/>
    </source>
</evidence>
<keyword evidence="6" id="KW-1185">Reference proteome</keyword>
<feature type="domain" description="Ribosome maturation factor RimP N-terminal" evidence="4">
    <location>
        <begin position="15"/>
        <end position="83"/>
    </location>
</feature>